<gene>
    <name evidence="7" type="ORF">C7449_107131</name>
</gene>
<protein>
    <submittedName>
        <fullName evidence="7">Putative membrane protein</fullName>
    </submittedName>
</protein>
<evidence type="ECO:0000256" key="2">
    <source>
        <dbReference type="ARBA" id="ARBA00022692"/>
    </source>
</evidence>
<reference evidence="7 8" key="1">
    <citation type="submission" date="2018-04" db="EMBL/GenBank/DDBJ databases">
        <title>Genomic Encyclopedia of Type Strains, Phase IV (KMG-IV): sequencing the most valuable type-strain genomes for metagenomic binning, comparative biology and taxonomic classification.</title>
        <authorList>
            <person name="Goeker M."/>
        </authorList>
    </citation>
    <scope>NUCLEOTIDE SEQUENCE [LARGE SCALE GENOMIC DNA]</scope>
    <source>
        <strain evidence="7 8">DSM 7138</strain>
    </source>
</reference>
<keyword evidence="8" id="KW-1185">Reference proteome</keyword>
<dbReference type="AlphaFoldDB" id="A0A2T5B182"/>
<evidence type="ECO:0000313" key="7">
    <source>
        <dbReference type="EMBL" id="PTM92718.1"/>
    </source>
</evidence>
<dbReference type="Pfam" id="PF07298">
    <property type="entry name" value="NnrU"/>
    <property type="match status" value="1"/>
</dbReference>
<evidence type="ECO:0000256" key="5">
    <source>
        <dbReference type="SAM" id="Phobius"/>
    </source>
</evidence>
<name>A0A2T5B182_MYCDI</name>
<dbReference type="EMBL" id="PZZZ01000007">
    <property type="protein sequence ID" value="PTM92718.1"/>
    <property type="molecule type" value="Genomic_DNA"/>
</dbReference>
<dbReference type="RefSeq" id="WP_108004087.1">
    <property type="nucleotide sequence ID" value="NZ_JBHEEX010000010.1"/>
</dbReference>
<evidence type="ECO:0000259" key="6">
    <source>
        <dbReference type="Pfam" id="PF07298"/>
    </source>
</evidence>
<dbReference type="Proteomes" id="UP000241247">
    <property type="component" value="Unassembled WGS sequence"/>
</dbReference>
<keyword evidence="2 5" id="KW-0812">Transmembrane</keyword>
<keyword evidence="3 5" id="KW-1133">Transmembrane helix</keyword>
<feature type="transmembrane region" description="Helical" evidence="5">
    <location>
        <begin position="36"/>
        <end position="59"/>
    </location>
</feature>
<keyword evidence="4 5" id="KW-0472">Membrane</keyword>
<feature type="transmembrane region" description="Helical" evidence="5">
    <location>
        <begin position="126"/>
        <end position="145"/>
    </location>
</feature>
<dbReference type="InterPro" id="IPR009915">
    <property type="entry name" value="NnrU_dom"/>
</dbReference>
<organism evidence="7 8">
    <name type="scientific">Mycoplana dimorpha</name>
    <dbReference type="NCBI Taxonomy" id="28320"/>
    <lineage>
        <taxon>Bacteria</taxon>
        <taxon>Pseudomonadati</taxon>
        <taxon>Pseudomonadota</taxon>
        <taxon>Alphaproteobacteria</taxon>
        <taxon>Hyphomicrobiales</taxon>
        <taxon>Rhizobiaceae</taxon>
        <taxon>Mycoplana</taxon>
    </lineage>
</organism>
<dbReference type="OrthoDB" id="5293641at2"/>
<proteinExistence type="predicted"/>
<evidence type="ECO:0000256" key="4">
    <source>
        <dbReference type="ARBA" id="ARBA00023136"/>
    </source>
</evidence>
<feature type="domain" description="NnrU" evidence="6">
    <location>
        <begin position="3"/>
        <end position="192"/>
    </location>
</feature>
<feature type="transmembrane region" description="Helical" evidence="5">
    <location>
        <begin position="157"/>
        <end position="179"/>
    </location>
</feature>
<evidence type="ECO:0000256" key="3">
    <source>
        <dbReference type="ARBA" id="ARBA00022989"/>
    </source>
</evidence>
<dbReference type="GO" id="GO:0016020">
    <property type="term" value="C:membrane"/>
    <property type="evidence" value="ECO:0007669"/>
    <property type="project" value="UniProtKB-SubCell"/>
</dbReference>
<feature type="transmembrane region" description="Helical" evidence="5">
    <location>
        <begin position="71"/>
        <end position="94"/>
    </location>
</feature>
<accession>A0A2T5B182</accession>
<evidence type="ECO:0000256" key="1">
    <source>
        <dbReference type="ARBA" id="ARBA00004141"/>
    </source>
</evidence>
<comment type="subcellular location">
    <subcellularLocation>
        <location evidence="1">Membrane</location>
        <topology evidence="1">Multi-pass membrane protein</topology>
    </subcellularLocation>
</comment>
<sequence length="195" mass="20916">MALLVAGIILFIVTHLVRPFAPGLRAAAIERFGKPGFMAAHGIVSLLSLVMMAYGFVLARESGGSMLYQPPVFMAHIALLLMLVASICLVAAFLPAGYIRSKLKFPALVAIKLWAFSHLLANGESYSVLLFGAILAWAVVLRISLKPRIASGETKLPVFVSASYDLISVVLGVALYLAIVLKLHEWIIGVSPLAM</sequence>
<comment type="caution">
    <text evidence="7">The sequence shown here is derived from an EMBL/GenBank/DDBJ whole genome shotgun (WGS) entry which is preliminary data.</text>
</comment>
<evidence type="ECO:0000313" key="8">
    <source>
        <dbReference type="Proteomes" id="UP000241247"/>
    </source>
</evidence>